<accession>A0A369JYR4</accession>
<dbReference type="Proteomes" id="UP000076154">
    <property type="component" value="Unassembled WGS sequence"/>
</dbReference>
<feature type="region of interest" description="Disordered" evidence="1">
    <location>
        <begin position="49"/>
        <end position="108"/>
    </location>
</feature>
<gene>
    <name evidence="3" type="ORF">Hypma_008278</name>
</gene>
<dbReference type="AlphaFoldDB" id="A0A369JYR4"/>
<feature type="compositionally biased region" description="Polar residues" evidence="1">
    <location>
        <begin position="66"/>
        <end position="80"/>
    </location>
</feature>
<reference evidence="3" key="1">
    <citation type="submission" date="2018-04" db="EMBL/GenBank/DDBJ databases">
        <title>Whole genome sequencing of Hypsizygus marmoreus.</title>
        <authorList>
            <person name="Choi I.-G."/>
            <person name="Min B."/>
            <person name="Kim J.-G."/>
            <person name="Kim S."/>
            <person name="Oh Y.-L."/>
            <person name="Kong W.-S."/>
            <person name="Park H."/>
            <person name="Jeong J."/>
            <person name="Song E.-S."/>
        </authorList>
    </citation>
    <scope>NUCLEOTIDE SEQUENCE [LARGE SCALE GENOMIC DNA]</scope>
    <source>
        <strain evidence="3">51987-8</strain>
    </source>
</reference>
<sequence length="108" mass="11254">MYTSTTALLVLTAFIAPTLVVVAAPVYDPVTIGKPAATFICARDLAARSGDGFPATSEPRPMNIVPPSSQETPSLSTDTPGTEGKKRRRRRRSGSTGTATPPPEGQVA</sequence>
<protein>
    <submittedName>
        <fullName evidence="3">Uncharacterized protein</fullName>
    </submittedName>
</protein>
<evidence type="ECO:0000313" key="3">
    <source>
        <dbReference type="EMBL" id="RDB24574.1"/>
    </source>
</evidence>
<organism evidence="3 4">
    <name type="scientific">Hypsizygus marmoreus</name>
    <name type="common">White beech mushroom</name>
    <name type="synonym">Agaricus marmoreus</name>
    <dbReference type="NCBI Taxonomy" id="39966"/>
    <lineage>
        <taxon>Eukaryota</taxon>
        <taxon>Fungi</taxon>
        <taxon>Dikarya</taxon>
        <taxon>Basidiomycota</taxon>
        <taxon>Agaricomycotina</taxon>
        <taxon>Agaricomycetes</taxon>
        <taxon>Agaricomycetidae</taxon>
        <taxon>Agaricales</taxon>
        <taxon>Tricholomatineae</taxon>
        <taxon>Lyophyllaceae</taxon>
        <taxon>Hypsizygus</taxon>
    </lineage>
</organism>
<feature type="signal peptide" evidence="2">
    <location>
        <begin position="1"/>
        <end position="23"/>
    </location>
</feature>
<dbReference type="InParanoid" id="A0A369JYR4"/>
<evidence type="ECO:0000313" key="4">
    <source>
        <dbReference type="Proteomes" id="UP000076154"/>
    </source>
</evidence>
<keyword evidence="4" id="KW-1185">Reference proteome</keyword>
<dbReference type="EMBL" id="LUEZ02000042">
    <property type="protein sequence ID" value="RDB24574.1"/>
    <property type="molecule type" value="Genomic_DNA"/>
</dbReference>
<name>A0A369JYR4_HYPMA</name>
<evidence type="ECO:0000256" key="2">
    <source>
        <dbReference type="SAM" id="SignalP"/>
    </source>
</evidence>
<proteinExistence type="predicted"/>
<evidence type="ECO:0000256" key="1">
    <source>
        <dbReference type="SAM" id="MobiDB-lite"/>
    </source>
</evidence>
<comment type="caution">
    <text evidence="3">The sequence shown here is derived from an EMBL/GenBank/DDBJ whole genome shotgun (WGS) entry which is preliminary data.</text>
</comment>
<feature type="chain" id="PRO_5016570634" evidence="2">
    <location>
        <begin position="24"/>
        <end position="108"/>
    </location>
</feature>
<keyword evidence="2" id="KW-0732">Signal</keyword>